<dbReference type="InterPro" id="IPR006202">
    <property type="entry name" value="Neur_chan_lig-bd"/>
</dbReference>
<evidence type="ECO:0000313" key="8">
    <source>
        <dbReference type="Proteomes" id="UP000271162"/>
    </source>
</evidence>
<feature type="transmembrane region" description="Helical" evidence="5">
    <location>
        <begin position="160"/>
        <end position="182"/>
    </location>
</feature>
<evidence type="ECO:0000313" key="9">
    <source>
        <dbReference type="WBParaSite" id="NBR_0001633101-mRNA-1"/>
    </source>
</evidence>
<name>A0A0N4YHJ2_NIPBR</name>
<dbReference type="InterPro" id="IPR036734">
    <property type="entry name" value="Neur_chan_lig-bd_sf"/>
</dbReference>
<evidence type="ECO:0000256" key="3">
    <source>
        <dbReference type="ARBA" id="ARBA00022989"/>
    </source>
</evidence>
<dbReference type="AlphaFoldDB" id="A0A0N4YHJ2"/>
<evidence type="ECO:0000256" key="4">
    <source>
        <dbReference type="ARBA" id="ARBA00023136"/>
    </source>
</evidence>
<dbReference type="Pfam" id="PF02931">
    <property type="entry name" value="Neur_chan_LBD"/>
    <property type="match status" value="1"/>
</dbReference>
<keyword evidence="8" id="KW-1185">Reference proteome</keyword>
<feature type="transmembrane region" description="Helical" evidence="5">
    <location>
        <begin position="188"/>
        <end position="209"/>
    </location>
</feature>
<evidence type="ECO:0000256" key="5">
    <source>
        <dbReference type="SAM" id="Phobius"/>
    </source>
</evidence>
<protein>
    <submittedName>
        <fullName evidence="9">Neur_chan_LBD domain-containing protein</fullName>
    </submittedName>
</protein>
<dbReference type="InterPro" id="IPR038050">
    <property type="entry name" value="Neuro_actylchol_rec"/>
</dbReference>
<sequence length="299" mass="33777">MKEIAARLSEGTHRDFPKNWLSDRDDFLREQGKLYKELFANYTPRLAAITTIGNDSSSEGTLFPRYQVNLTLAFLKLINVEEAKQAVDFLFEYKSEWIDERLKWSPSDYCGIEHIYVGQEDVWIPEITVAEAHSSQDNREQFQKFVRSSFVFVMKRNPSFYITMVIMPSFVINVLSILGVFLKSADSLGQLTIALTNIMSLTFVLGILATVLPKTKGLPRIAIYVILNLVIMVVALLVVLVTPHLVKISIGGRALSPKEMEAGDNVDRRMTTRARSALDAILLILLEIANLVNFIIFVA</sequence>
<reference evidence="9" key="1">
    <citation type="submission" date="2017-02" db="UniProtKB">
        <authorList>
            <consortium name="WormBaseParasite"/>
        </authorList>
    </citation>
    <scope>IDENTIFICATION</scope>
</reference>
<dbReference type="InterPro" id="IPR006201">
    <property type="entry name" value="Neur_channel"/>
</dbReference>
<feature type="transmembrane region" description="Helical" evidence="5">
    <location>
        <begin position="221"/>
        <end position="241"/>
    </location>
</feature>
<feature type="domain" description="Neurotransmitter-gated ion-channel ligand-binding" evidence="6">
    <location>
        <begin position="34"/>
        <end position="145"/>
    </location>
</feature>
<dbReference type="WBParaSite" id="NBR_0001633101-mRNA-1">
    <property type="protein sequence ID" value="NBR_0001633101-mRNA-1"/>
    <property type="gene ID" value="NBR_0001633101"/>
</dbReference>
<dbReference type="InterPro" id="IPR036719">
    <property type="entry name" value="Neuro-gated_channel_TM_sf"/>
</dbReference>
<comment type="subcellular location">
    <subcellularLocation>
        <location evidence="1">Membrane</location>
        <topology evidence="1">Multi-pass membrane protein</topology>
    </subcellularLocation>
</comment>
<organism evidence="9">
    <name type="scientific">Nippostrongylus brasiliensis</name>
    <name type="common">Rat hookworm</name>
    <dbReference type="NCBI Taxonomy" id="27835"/>
    <lineage>
        <taxon>Eukaryota</taxon>
        <taxon>Metazoa</taxon>
        <taxon>Ecdysozoa</taxon>
        <taxon>Nematoda</taxon>
        <taxon>Chromadorea</taxon>
        <taxon>Rhabditida</taxon>
        <taxon>Rhabditina</taxon>
        <taxon>Rhabditomorpha</taxon>
        <taxon>Strongyloidea</taxon>
        <taxon>Heligmosomidae</taxon>
        <taxon>Nippostrongylus</taxon>
    </lineage>
</organism>
<dbReference type="Gene3D" id="1.20.58.390">
    <property type="entry name" value="Neurotransmitter-gated ion-channel transmembrane domain"/>
    <property type="match status" value="1"/>
</dbReference>
<dbReference type="GO" id="GO:0016020">
    <property type="term" value="C:membrane"/>
    <property type="evidence" value="ECO:0007669"/>
    <property type="project" value="UniProtKB-SubCell"/>
</dbReference>
<evidence type="ECO:0000259" key="6">
    <source>
        <dbReference type="Pfam" id="PF02931"/>
    </source>
</evidence>
<dbReference type="GO" id="GO:0005230">
    <property type="term" value="F:extracellular ligand-gated monoatomic ion channel activity"/>
    <property type="evidence" value="ECO:0007669"/>
    <property type="project" value="InterPro"/>
</dbReference>
<dbReference type="EMBL" id="UYSL01022149">
    <property type="protein sequence ID" value="VDL79927.1"/>
    <property type="molecule type" value="Genomic_DNA"/>
</dbReference>
<dbReference type="SUPFAM" id="SSF63712">
    <property type="entry name" value="Nicotinic receptor ligand binding domain-like"/>
    <property type="match status" value="1"/>
</dbReference>
<evidence type="ECO:0000256" key="2">
    <source>
        <dbReference type="ARBA" id="ARBA00022692"/>
    </source>
</evidence>
<proteinExistence type="predicted"/>
<evidence type="ECO:0000313" key="7">
    <source>
        <dbReference type="EMBL" id="VDL79927.1"/>
    </source>
</evidence>
<dbReference type="STRING" id="27835.A0A0N4YHJ2"/>
<gene>
    <name evidence="7" type="ORF">NBR_LOCUS16332</name>
</gene>
<accession>A0A0N4YHJ2</accession>
<reference evidence="7 8" key="2">
    <citation type="submission" date="2018-11" db="EMBL/GenBank/DDBJ databases">
        <authorList>
            <consortium name="Pathogen Informatics"/>
        </authorList>
    </citation>
    <scope>NUCLEOTIDE SEQUENCE [LARGE SCALE GENOMIC DNA]</scope>
</reference>
<keyword evidence="3 5" id="KW-1133">Transmembrane helix</keyword>
<dbReference type="Gene3D" id="2.70.170.10">
    <property type="entry name" value="Neurotransmitter-gated ion-channel ligand-binding domain"/>
    <property type="match status" value="1"/>
</dbReference>
<keyword evidence="4 5" id="KW-0472">Membrane</keyword>
<keyword evidence="2 5" id="KW-0812">Transmembrane</keyword>
<dbReference type="Proteomes" id="UP000271162">
    <property type="component" value="Unassembled WGS sequence"/>
</dbReference>
<evidence type="ECO:0000256" key="1">
    <source>
        <dbReference type="ARBA" id="ARBA00004141"/>
    </source>
</evidence>
<dbReference type="SUPFAM" id="SSF90112">
    <property type="entry name" value="Neurotransmitter-gated ion-channel transmembrane pore"/>
    <property type="match status" value="1"/>
</dbReference>
<dbReference type="OMA" id="GTHRDFP"/>
<dbReference type="PANTHER" id="PTHR18945">
    <property type="entry name" value="NEUROTRANSMITTER GATED ION CHANNEL"/>
    <property type="match status" value="1"/>
</dbReference>
<dbReference type="GO" id="GO:0004888">
    <property type="term" value="F:transmembrane signaling receptor activity"/>
    <property type="evidence" value="ECO:0007669"/>
    <property type="project" value="InterPro"/>
</dbReference>
<feature type="transmembrane region" description="Helical" evidence="5">
    <location>
        <begin position="280"/>
        <end position="298"/>
    </location>
</feature>